<gene>
    <name evidence="2" type="ORF">XELAEV_18031425mg</name>
</gene>
<feature type="region of interest" description="Disordered" evidence="1">
    <location>
        <begin position="237"/>
        <end position="294"/>
    </location>
</feature>
<name>A0A974CMQ4_XENLA</name>
<evidence type="ECO:0000313" key="3">
    <source>
        <dbReference type="Proteomes" id="UP000694892"/>
    </source>
</evidence>
<proteinExistence type="predicted"/>
<evidence type="ECO:0000256" key="1">
    <source>
        <dbReference type="SAM" id="MobiDB-lite"/>
    </source>
</evidence>
<sequence>MADNIHTSGVVGAAVSMDRGLETSQTETAEGNDTMDQTDISMQSLFKQLQKVSIKEIKLWWEITTLQNYIKIKRVPRGLRIKKFPAFEVQDKDLMTEWYEALTDSSLKLMGILVTKYQTQQGRLEVEISQLEVTLNAYKDTPDYDKMNKRIVDDLSILERKIMDTKQKKFLRDKADYEQESVFSWGMKLNTQRGRWERLRPALKIDRGRRQNDRSNNVSCDEYDSVSPSVSFLVTSASDLDVSQDDEQGEMEYNMKRKKKTRREEREAQGEELTDGKRETRSKKGREKGSIKNR</sequence>
<reference evidence="3" key="1">
    <citation type="journal article" date="2016" name="Nature">
        <title>Genome evolution in the allotetraploid frog Xenopus laevis.</title>
        <authorList>
            <person name="Session A.M."/>
            <person name="Uno Y."/>
            <person name="Kwon T."/>
            <person name="Chapman J.A."/>
            <person name="Toyoda A."/>
            <person name="Takahashi S."/>
            <person name="Fukui A."/>
            <person name="Hikosaka A."/>
            <person name="Suzuki A."/>
            <person name="Kondo M."/>
            <person name="van Heeringen S.J."/>
            <person name="Quigley I."/>
            <person name="Heinz S."/>
            <person name="Ogino H."/>
            <person name="Ochi H."/>
            <person name="Hellsten U."/>
            <person name="Lyons J.B."/>
            <person name="Simakov O."/>
            <person name="Putnam N."/>
            <person name="Stites J."/>
            <person name="Kuroki Y."/>
            <person name="Tanaka T."/>
            <person name="Michiue T."/>
            <person name="Watanabe M."/>
            <person name="Bogdanovic O."/>
            <person name="Lister R."/>
            <person name="Georgiou G."/>
            <person name="Paranjpe S.S."/>
            <person name="van Kruijsbergen I."/>
            <person name="Shu S."/>
            <person name="Carlson J."/>
            <person name="Kinoshita T."/>
            <person name="Ohta Y."/>
            <person name="Mawaribuchi S."/>
            <person name="Jenkins J."/>
            <person name="Grimwood J."/>
            <person name="Schmutz J."/>
            <person name="Mitros T."/>
            <person name="Mozaffari S.V."/>
            <person name="Suzuki Y."/>
            <person name="Haramoto Y."/>
            <person name="Yamamoto T.S."/>
            <person name="Takagi C."/>
            <person name="Heald R."/>
            <person name="Miller K."/>
            <person name="Haudenschild C."/>
            <person name="Kitzman J."/>
            <person name="Nakayama T."/>
            <person name="Izutsu Y."/>
            <person name="Robert J."/>
            <person name="Fortriede J."/>
            <person name="Burns K."/>
            <person name="Lotay V."/>
            <person name="Karimi K."/>
            <person name="Yasuoka Y."/>
            <person name="Dichmann D.S."/>
            <person name="Flajnik M.F."/>
            <person name="Houston D.W."/>
            <person name="Shendure J."/>
            <person name="DuPasquier L."/>
            <person name="Vize P.D."/>
            <person name="Zorn A.M."/>
            <person name="Ito M."/>
            <person name="Marcotte E.M."/>
            <person name="Wallingford J.B."/>
            <person name="Ito Y."/>
            <person name="Asashima M."/>
            <person name="Ueno N."/>
            <person name="Matsuda Y."/>
            <person name="Veenstra G.J."/>
            <person name="Fujiyama A."/>
            <person name="Harland R.M."/>
            <person name="Taira M."/>
            <person name="Rokhsar D.S."/>
        </authorList>
    </citation>
    <scope>NUCLEOTIDE SEQUENCE [LARGE SCALE GENOMIC DNA]</scope>
    <source>
        <strain evidence="3">J</strain>
    </source>
</reference>
<protein>
    <submittedName>
        <fullName evidence="2">Uncharacterized protein</fullName>
    </submittedName>
</protein>
<accession>A0A974CMQ4</accession>
<organism evidence="2 3">
    <name type="scientific">Xenopus laevis</name>
    <name type="common">African clawed frog</name>
    <dbReference type="NCBI Taxonomy" id="8355"/>
    <lineage>
        <taxon>Eukaryota</taxon>
        <taxon>Metazoa</taxon>
        <taxon>Chordata</taxon>
        <taxon>Craniata</taxon>
        <taxon>Vertebrata</taxon>
        <taxon>Euteleostomi</taxon>
        <taxon>Amphibia</taxon>
        <taxon>Batrachia</taxon>
        <taxon>Anura</taxon>
        <taxon>Pipoidea</taxon>
        <taxon>Pipidae</taxon>
        <taxon>Xenopodinae</taxon>
        <taxon>Xenopus</taxon>
        <taxon>Xenopus</taxon>
    </lineage>
</organism>
<feature type="compositionally biased region" description="Basic and acidic residues" evidence="1">
    <location>
        <begin position="262"/>
        <end position="279"/>
    </location>
</feature>
<dbReference type="AlphaFoldDB" id="A0A974CMQ4"/>
<dbReference type="Proteomes" id="UP000694892">
    <property type="component" value="Chromosome 6L"/>
</dbReference>
<evidence type="ECO:0000313" key="2">
    <source>
        <dbReference type="EMBL" id="OCT76223.1"/>
    </source>
</evidence>
<dbReference type="EMBL" id="CM004476">
    <property type="protein sequence ID" value="OCT76223.1"/>
    <property type="molecule type" value="Genomic_DNA"/>
</dbReference>